<evidence type="ECO:0000259" key="4">
    <source>
        <dbReference type="SMART" id="SM00849"/>
    </source>
</evidence>
<dbReference type="PANTHER" id="PTHR42951">
    <property type="entry name" value="METALLO-BETA-LACTAMASE DOMAIN-CONTAINING"/>
    <property type="match status" value="1"/>
</dbReference>
<dbReference type="EMBL" id="BMIJ01000008">
    <property type="protein sequence ID" value="GGC06343.1"/>
    <property type="molecule type" value="Genomic_DNA"/>
</dbReference>
<dbReference type="CDD" id="cd16280">
    <property type="entry name" value="metallo-hydrolase-like_MBL-fold"/>
    <property type="match status" value="1"/>
</dbReference>
<feature type="region of interest" description="Disordered" evidence="2">
    <location>
        <begin position="298"/>
        <end position="333"/>
    </location>
</feature>
<dbReference type="PANTHER" id="PTHR42951:SF4">
    <property type="entry name" value="ACYL-COENZYME A THIOESTERASE MBLAC2"/>
    <property type="match status" value="1"/>
</dbReference>
<dbReference type="InterPro" id="IPR001279">
    <property type="entry name" value="Metallo-B-lactamas"/>
</dbReference>
<comment type="caution">
    <text evidence="5">The sequence shown here is derived from an EMBL/GenBank/DDBJ whole genome shotgun (WGS) entry which is preliminary data.</text>
</comment>
<evidence type="ECO:0000256" key="3">
    <source>
        <dbReference type="SAM" id="SignalP"/>
    </source>
</evidence>
<dbReference type="SMART" id="SM00849">
    <property type="entry name" value="Lactamase_B"/>
    <property type="match status" value="1"/>
</dbReference>
<keyword evidence="3" id="KW-0732">Signal</keyword>
<evidence type="ECO:0000256" key="1">
    <source>
        <dbReference type="ARBA" id="ARBA00005250"/>
    </source>
</evidence>
<name>A0ABQ1KSY1_9GAMM</name>
<evidence type="ECO:0000313" key="5">
    <source>
        <dbReference type="EMBL" id="GGC06343.1"/>
    </source>
</evidence>
<accession>A0ABQ1KSY1</accession>
<keyword evidence="6" id="KW-1185">Reference proteome</keyword>
<evidence type="ECO:0000313" key="6">
    <source>
        <dbReference type="Proteomes" id="UP000629025"/>
    </source>
</evidence>
<dbReference type="Pfam" id="PF00753">
    <property type="entry name" value="Lactamase_B"/>
    <property type="match status" value="1"/>
</dbReference>
<dbReference type="Gene3D" id="3.60.15.10">
    <property type="entry name" value="Ribonuclease Z/Hydroxyacylglutathione hydrolase-like"/>
    <property type="match status" value="1"/>
</dbReference>
<reference evidence="6" key="1">
    <citation type="journal article" date="2019" name="Int. J. Syst. Evol. Microbiol.">
        <title>The Global Catalogue of Microorganisms (GCM) 10K type strain sequencing project: providing services to taxonomists for standard genome sequencing and annotation.</title>
        <authorList>
            <consortium name="The Broad Institute Genomics Platform"/>
            <consortium name="The Broad Institute Genome Sequencing Center for Infectious Disease"/>
            <person name="Wu L."/>
            <person name="Ma J."/>
        </authorList>
    </citation>
    <scope>NUCLEOTIDE SEQUENCE [LARGE SCALE GENOMIC DNA]</scope>
    <source>
        <strain evidence="6">CGMCC 1.15341</strain>
    </source>
</reference>
<dbReference type="InterPro" id="IPR050855">
    <property type="entry name" value="NDM-1-like"/>
</dbReference>
<sequence length="333" mass="36604">MYKKKLLLPSLMLSLSVFVHAVGNAATAGEVVPGGIPSSADTIEGCPSPVILQNFGEFAKTGKMPPAFGKWLNSVEAQRIEPFKVFDNVYNVGIYWVNTWIIKTSDGPVLIDTTYGPFFDLLISNMKKVGVEPADLKLVLMTHGHFDHVGRADRLKALTNAPFVMTQAGWDEALENSKKSPFMEEIKAVLDEHDLVAKDGDIFTVGDTEFRVYETPGHTWGTASYVYNVKDGDREVRAITIGGLGLNGVNDTKQLESYIASGNRIDAMVESTDNPVRVHIPTHSFASGLTEQVESIQNRKPGEPHPLLKEGSLVGQLEGLRRRAEQRLPTLKQ</sequence>
<feature type="chain" id="PRO_5046692658" description="Metallo-beta-lactamase domain-containing protein" evidence="3">
    <location>
        <begin position="22"/>
        <end position="333"/>
    </location>
</feature>
<feature type="signal peptide" evidence="3">
    <location>
        <begin position="1"/>
        <end position="21"/>
    </location>
</feature>
<dbReference type="InterPro" id="IPR036866">
    <property type="entry name" value="RibonucZ/Hydroxyglut_hydro"/>
</dbReference>
<evidence type="ECO:0000256" key="2">
    <source>
        <dbReference type="SAM" id="MobiDB-lite"/>
    </source>
</evidence>
<comment type="similarity">
    <text evidence="1">Belongs to the metallo-beta-lactamase superfamily. Class-B beta-lactamase family.</text>
</comment>
<dbReference type="SUPFAM" id="SSF56281">
    <property type="entry name" value="Metallo-hydrolase/oxidoreductase"/>
    <property type="match status" value="1"/>
</dbReference>
<dbReference type="Proteomes" id="UP000629025">
    <property type="component" value="Unassembled WGS sequence"/>
</dbReference>
<gene>
    <name evidence="5" type="ORF">GCM10011352_35690</name>
</gene>
<protein>
    <recommendedName>
        <fullName evidence="4">Metallo-beta-lactamase domain-containing protein</fullName>
    </recommendedName>
</protein>
<organism evidence="5 6">
    <name type="scientific">Marinobacterium zhoushanense</name>
    <dbReference type="NCBI Taxonomy" id="1679163"/>
    <lineage>
        <taxon>Bacteria</taxon>
        <taxon>Pseudomonadati</taxon>
        <taxon>Pseudomonadota</taxon>
        <taxon>Gammaproteobacteria</taxon>
        <taxon>Oceanospirillales</taxon>
        <taxon>Oceanospirillaceae</taxon>
        <taxon>Marinobacterium</taxon>
    </lineage>
</organism>
<proteinExistence type="inferred from homology"/>
<feature type="domain" description="Metallo-beta-lactamase" evidence="4">
    <location>
        <begin position="96"/>
        <end position="283"/>
    </location>
</feature>